<evidence type="ECO:0000256" key="3">
    <source>
        <dbReference type="ARBA" id="ARBA00023163"/>
    </source>
</evidence>
<feature type="domain" description="IclR-ED" evidence="5">
    <location>
        <begin position="70"/>
        <end position="251"/>
    </location>
</feature>
<gene>
    <name evidence="6" type="ORF">SAMN04489764_1742</name>
</gene>
<dbReference type="InterPro" id="IPR036388">
    <property type="entry name" value="WH-like_DNA-bd_sf"/>
</dbReference>
<dbReference type="InterPro" id="IPR005471">
    <property type="entry name" value="Tscrpt_reg_IclR_N"/>
</dbReference>
<dbReference type="SUPFAM" id="SSF46785">
    <property type="entry name" value="Winged helix' DNA-binding domain"/>
    <property type="match status" value="1"/>
</dbReference>
<dbReference type="GO" id="GO:0003677">
    <property type="term" value="F:DNA binding"/>
    <property type="evidence" value="ECO:0007669"/>
    <property type="project" value="UniProtKB-KW"/>
</dbReference>
<evidence type="ECO:0000313" key="7">
    <source>
        <dbReference type="Proteomes" id="UP000217103"/>
    </source>
</evidence>
<dbReference type="InterPro" id="IPR000835">
    <property type="entry name" value="HTH_MarR-typ"/>
</dbReference>
<dbReference type="InterPro" id="IPR036390">
    <property type="entry name" value="WH_DNA-bd_sf"/>
</dbReference>
<dbReference type="Gene3D" id="3.30.450.40">
    <property type="match status" value="1"/>
</dbReference>
<evidence type="ECO:0000313" key="6">
    <source>
        <dbReference type="EMBL" id="SDQ69685.1"/>
    </source>
</evidence>
<dbReference type="PROSITE" id="PS51077">
    <property type="entry name" value="HTH_ICLR"/>
    <property type="match status" value="1"/>
</dbReference>
<proteinExistence type="predicted"/>
<keyword evidence="7" id="KW-1185">Reference proteome</keyword>
<evidence type="ECO:0000259" key="5">
    <source>
        <dbReference type="PROSITE" id="PS51078"/>
    </source>
</evidence>
<name>A0A1H1CZL5_9ACTN</name>
<dbReference type="SMART" id="SM00346">
    <property type="entry name" value="HTH_ICLR"/>
    <property type="match status" value="1"/>
</dbReference>
<organism evidence="6 7">
    <name type="scientific">Thermostaphylospora chromogena</name>
    <dbReference type="NCBI Taxonomy" id="35622"/>
    <lineage>
        <taxon>Bacteria</taxon>
        <taxon>Bacillati</taxon>
        <taxon>Actinomycetota</taxon>
        <taxon>Actinomycetes</taxon>
        <taxon>Streptosporangiales</taxon>
        <taxon>Thermomonosporaceae</taxon>
        <taxon>Thermostaphylospora</taxon>
    </lineage>
</organism>
<dbReference type="InterPro" id="IPR011991">
    <property type="entry name" value="ArsR-like_HTH"/>
</dbReference>
<dbReference type="Pfam" id="PF01614">
    <property type="entry name" value="IclR_C"/>
    <property type="match status" value="1"/>
</dbReference>
<dbReference type="GO" id="GO:0003700">
    <property type="term" value="F:DNA-binding transcription factor activity"/>
    <property type="evidence" value="ECO:0007669"/>
    <property type="project" value="InterPro"/>
</dbReference>
<dbReference type="InterPro" id="IPR029016">
    <property type="entry name" value="GAF-like_dom_sf"/>
</dbReference>
<dbReference type="InterPro" id="IPR014757">
    <property type="entry name" value="Tscrpt_reg_IclR_C"/>
</dbReference>
<dbReference type="EMBL" id="FNKK01000002">
    <property type="protein sequence ID" value="SDQ69685.1"/>
    <property type="molecule type" value="Genomic_DNA"/>
</dbReference>
<dbReference type="PANTHER" id="PTHR30136:SF35">
    <property type="entry name" value="HTH-TYPE TRANSCRIPTIONAL REGULATOR RV1719"/>
    <property type="match status" value="1"/>
</dbReference>
<accession>A0A1H1CZL5</accession>
<feature type="domain" description="HTH iclR-type" evidence="4">
    <location>
        <begin position="6"/>
        <end position="69"/>
    </location>
</feature>
<dbReference type="GO" id="GO:0045892">
    <property type="term" value="P:negative regulation of DNA-templated transcription"/>
    <property type="evidence" value="ECO:0007669"/>
    <property type="project" value="TreeGrafter"/>
</dbReference>
<reference evidence="6 7" key="1">
    <citation type="submission" date="2016-10" db="EMBL/GenBank/DDBJ databases">
        <authorList>
            <person name="de Groot N.N."/>
        </authorList>
    </citation>
    <scope>NUCLEOTIDE SEQUENCE [LARGE SCALE GENOMIC DNA]</scope>
    <source>
        <strain evidence="6 7">DSM 43794</strain>
    </source>
</reference>
<dbReference type="STRING" id="35622.SAMN04489764_1742"/>
<keyword evidence="1" id="KW-0805">Transcription regulation</keyword>
<dbReference type="InterPro" id="IPR050707">
    <property type="entry name" value="HTH_MetabolicPath_Reg"/>
</dbReference>
<dbReference type="Proteomes" id="UP000217103">
    <property type="component" value="Unassembled WGS sequence"/>
</dbReference>
<keyword evidence="2 6" id="KW-0238">DNA-binding</keyword>
<protein>
    <submittedName>
        <fullName evidence="6">DNA-binding transcriptional regulator, IclR family</fullName>
    </submittedName>
</protein>
<dbReference type="RefSeq" id="WP_131815481.1">
    <property type="nucleotide sequence ID" value="NZ_FNKK01000002.1"/>
</dbReference>
<evidence type="ECO:0000256" key="1">
    <source>
        <dbReference type="ARBA" id="ARBA00023015"/>
    </source>
</evidence>
<dbReference type="CDD" id="cd00090">
    <property type="entry name" value="HTH_ARSR"/>
    <property type="match status" value="1"/>
</dbReference>
<evidence type="ECO:0000259" key="4">
    <source>
        <dbReference type="PROSITE" id="PS51077"/>
    </source>
</evidence>
<dbReference type="Gene3D" id="1.10.10.10">
    <property type="entry name" value="Winged helix-like DNA-binding domain superfamily/Winged helix DNA-binding domain"/>
    <property type="match status" value="1"/>
</dbReference>
<dbReference type="OrthoDB" id="60629at2"/>
<dbReference type="PROSITE" id="PS51078">
    <property type="entry name" value="ICLR_ED"/>
    <property type="match status" value="1"/>
</dbReference>
<evidence type="ECO:0000256" key="2">
    <source>
        <dbReference type="ARBA" id="ARBA00023125"/>
    </source>
</evidence>
<sequence length="264" mass="28539">MADAGRSTIARLLVTMETLSSSKARNGLTVAELARELRRDKSVVSRQLRLLVELGLVERSPEGHHRLGWRLFTLAARAGDQRLLLLAPPVLRRLADVTGERVHLSVLHGREVLTILSESSRQVIEAVGWVGRTSPVHCTSSGRALLFDHADDEIRQLLKDVPFPGPGPAAPKNVEDLLHRLHQDRLRGFSTVNGEFNKDLSGAAAPIRDFSGRIIAALNVSAPSFRLGGRLSSVGQQVASAAVLLTQAISSAPDTPPPPPRNSI</sequence>
<dbReference type="Pfam" id="PF12802">
    <property type="entry name" value="MarR_2"/>
    <property type="match status" value="1"/>
</dbReference>
<dbReference type="AlphaFoldDB" id="A0A1H1CZL5"/>
<dbReference type="PANTHER" id="PTHR30136">
    <property type="entry name" value="HELIX-TURN-HELIX TRANSCRIPTIONAL REGULATOR, ICLR FAMILY"/>
    <property type="match status" value="1"/>
</dbReference>
<keyword evidence="3" id="KW-0804">Transcription</keyword>
<dbReference type="SUPFAM" id="SSF55781">
    <property type="entry name" value="GAF domain-like"/>
    <property type="match status" value="1"/>
</dbReference>